<dbReference type="RefSeq" id="WP_161820769.1">
    <property type="nucleotide sequence ID" value="NZ_LSRS01000001.1"/>
</dbReference>
<name>A0A9D2WT41_9FIRM</name>
<dbReference type="GO" id="GO:0050136">
    <property type="term" value="F:NADH dehydrogenase (quinone) (non-electrogenic) activity"/>
    <property type="evidence" value="ECO:0007669"/>
    <property type="project" value="UniProtKB-UniRule"/>
</dbReference>
<dbReference type="GO" id="GO:0048038">
    <property type="term" value="F:quinone binding"/>
    <property type="evidence" value="ECO:0007669"/>
    <property type="project" value="UniProtKB-KW"/>
</dbReference>
<comment type="catalytic activity">
    <reaction evidence="5">
        <text>a quinone + NADH + 5 H(+)(in) = a quinol + NAD(+) + 4 H(+)(out)</text>
        <dbReference type="Rhea" id="RHEA:57888"/>
        <dbReference type="ChEBI" id="CHEBI:15378"/>
        <dbReference type="ChEBI" id="CHEBI:24646"/>
        <dbReference type="ChEBI" id="CHEBI:57540"/>
        <dbReference type="ChEBI" id="CHEBI:57945"/>
        <dbReference type="ChEBI" id="CHEBI:132124"/>
    </reaction>
</comment>
<evidence type="ECO:0000256" key="5">
    <source>
        <dbReference type="HAMAP-Rule" id="MF_00445"/>
    </source>
</evidence>
<dbReference type="AlphaFoldDB" id="A0A9D2WT41"/>
<keyword evidence="8" id="KW-0560">Oxidoreductase</keyword>
<evidence type="ECO:0000313" key="8">
    <source>
        <dbReference type="EMBL" id="KAF1086630.1"/>
    </source>
</evidence>
<comment type="subcellular location">
    <subcellularLocation>
        <location evidence="5">Cell membrane</location>
        <topology evidence="5">Multi-pass membrane protein</topology>
    </subcellularLocation>
    <subcellularLocation>
        <location evidence="1">Endomembrane system</location>
        <topology evidence="1">Multi-pass membrane protein</topology>
    </subcellularLocation>
    <subcellularLocation>
        <location evidence="6">Membrane</location>
        <topology evidence="6">Multi-pass membrane protein</topology>
    </subcellularLocation>
</comment>
<keyword evidence="2 5" id="KW-0812">Transmembrane</keyword>
<sequence length="484" mass="51992">MPTDMFVLTLPFDPSALTLEMLMAGLATLVLIMGIIVPKGSRHGLGWVSLLGILGIMAVAVSLWGEKRELLNGMYLLDNYALFWKITFMTAAALVILGCMRFVDKMGNQAEYYSLTLFATLGMMVMASAGDFITFYLGLELMTLSFVLLVCFRKTDNKSIESGIKYLLLAGMSSAVLLYGLSIIYGLTGSITILEIGRIIAMQPLSPALVLAVVMVIAGLGFKVSAVPFHMWSPDVYEGAPTPVTAYLAVGSKAASFAIILRLFIAGLPGIWENWAFVLAILAAVTIIVGNLVAIPQTNIKRMLAYSSIAQAGYILVGLVAATEAGIKGVMFYAFLYVFATMAAFVVAAYYYNYSGSDELKDYAGLAQRSPLLAAVMLVALLSMAGIPPLAGFAGKFYLFSSIVGDYLWLVFVGLIMSMVSVYYYLRVALVMYRDDPLDATPISVSSPVAVTLVFATIATLVIGICPGPLSEVVNGAAHSFFLH</sequence>
<keyword evidence="4 5" id="KW-0472">Membrane</keyword>
<feature type="transmembrane region" description="Helical" evidence="5">
    <location>
        <begin position="83"/>
        <end position="103"/>
    </location>
</feature>
<feature type="domain" description="NADH:quinone oxidoreductase/Mrp antiporter transmembrane" evidence="7">
    <location>
        <begin position="129"/>
        <end position="418"/>
    </location>
</feature>
<feature type="transmembrane region" description="Helical" evidence="5">
    <location>
        <begin position="16"/>
        <end position="37"/>
    </location>
</feature>
<feature type="transmembrane region" description="Helical" evidence="5">
    <location>
        <begin position="277"/>
        <end position="297"/>
    </location>
</feature>
<dbReference type="PANTHER" id="PTHR22773">
    <property type="entry name" value="NADH DEHYDROGENASE"/>
    <property type="match status" value="1"/>
</dbReference>
<accession>A0A9D2WT41</accession>
<feature type="transmembrane region" description="Helical" evidence="5">
    <location>
        <begin position="44"/>
        <end position="63"/>
    </location>
</feature>
<dbReference type="GO" id="GO:0042773">
    <property type="term" value="P:ATP synthesis coupled electron transport"/>
    <property type="evidence" value="ECO:0007669"/>
    <property type="project" value="InterPro"/>
</dbReference>
<dbReference type="EC" id="7.1.1.-" evidence="5"/>
<dbReference type="InterPro" id="IPR001750">
    <property type="entry name" value="ND/Mrp_TM"/>
</dbReference>
<evidence type="ECO:0000313" key="9">
    <source>
        <dbReference type="Proteomes" id="UP000798488"/>
    </source>
</evidence>
<dbReference type="GO" id="GO:0005886">
    <property type="term" value="C:plasma membrane"/>
    <property type="evidence" value="ECO:0007669"/>
    <property type="project" value="UniProtKB-SubCell"/>
</dbReference>
<protein>
    <recommendedName>
        <fullName evidence="5">NADH-quinone oxidoreductase subunit N</fullName>
        <ecNumber evidence="5">7.1.1.-</ecNumber>
    </recommendedName>
    <alternativeName>
        <fullName evidence="5">NADH dehydrogenase I subunit N</fullName>
    </alternativeName>
    <alternativeName>
        <fullName evidence="5">NDH-1 subunit N</fullName>
    </alternativeName>
</protein>
<feature type="transmembrane region" description="Helical" evidence="5">
    <location>
        <begin position="303"/>
        <end position="323"/>
    </location>
</feature>
<dbReference type="InterPro" id="IPR010096">
    <property type="entry name" value="NADH-Q_OxRdtase_suN/2"/>
</dbReference>
<feature type="transmembrane region" description="Helical" evidence="5">
    <location>
        <begin position="446"/>
        <end position="466"/>
    </location>
</feature>
<keyword evidence="5" id="KW-1278">Translocase</keyword>
<comment type="similarity">
    <text evidence="5">Belongs to the complex I subunit 2 family.</text>
</comment>
<keyword evidence="5" id="KW-0813">Transport</keyword>
<feature type="transmembrane region" description="Helical" evidence="5">
    <location>
        <begin position="407"/>
        <end position="426"/>
    </location>
</feature>
<reference evidence="8" key="1">
    <citation type="submission" date="2016-02" db="EMBL/GenBank/DDBJ databases">
        <title>Draft Genome Sequence of Sporotomaculum syntrophicum Strain FB, a Syntrophic Benzoate Degrader.</title>
        <authorList>
            <person name="Nobu M.K."/>
            <person name="Narihiro T."/>
            <person name="Qiu Y.-L."/>
            <person name="Ohashi A."/>
            <person name="Liu W.-T."/>
            <person name="Yuji S."/>
        </authorList>
    </citation>
    <scope>NUCLEOTIDE SEQUENCE</scope>
    <source>
        <strain evidence="8">FB</strain>
    </source>
</reference>
<evidence type="ECO:0000256" key="3">
    <source>
        <dbReference type="ARBA" id="ARBA00022989"/>
    </source>
</evidence>
<dbReference type="Proteomes" id="UP000798488">
    <property type="component" value="Unassembled WGS sequence"/>
</dbReference>
<feature type="transmembrane region" description="Helical" evidence="5">
    <location>
        <begin position="166"/>
        <end position="187"/>
    </location>
</feature>
<comment type="caution">
    <text evidence="8">The sequence shown here is derived from an EMBL/GenBank/DDBJ whole genome shotgun (WGS) entry which is preliminary data.</text>
</comment>
<feature type="transmembrane region" description="Helical" evidence="5">
    <location>
        <begin position="330"/>
        <end position="352"/>
    </location>
</feature>
<dbReference type="GO" id="GO:0008137">
    <property type="term" value="F:NADH dehydrogenase (ubiquinone) activity"/>
    <property type="evidence" value="ECO:0007669"/>
    <property type="project" value="InterPro"/>
</dbReference>
<evidence type="ECO:0000256" key="6">
    <source>
        <dbReference type="RuleBase" id="RU000320"/>
    </source>
</evidence>
<keyword evidence="9" id="KW-1185">Reference proteome</keyword>
<keyword evidence="5" id="KW-0520">NAD</keyword>
<keyword evidence="3 5" id="KW-1133">Transmembrane helix</keyword>
<keyword evidence="5" id="KW-1003">Cell membrane</keyword>
<evidence type="ECO:0000259" key="7">
    <source>
        <dbReference type="Pfam" id="PF00361"/>
    </source>
</evidence>
<dbReference type="NCBIfam" id="TIGR01770">
    <property type="entry name" value="NDH_I_N"/>
    <property type="match status" value="1"/>
</dbReference>
<dbReference type="EMBL" id="LSRS01000001">
    <property type="protein sequence ID" value="KAF1086630.1"/>
    <property type="molecule type" value="Genomic_DNA"/>
</dbReference>
<gene>
    <name evidence="5 8" type="primary">nuoN</name>
    <name evidence="8" type="ORF">SPSYN_00349</name>
</gene>
<comment type="subunit">
    <text evidence="5">NDH-1 is composed of 14 different subunits. Subunits NuoA, H, J, K, L, M, N constitute the membrane sector of the complex.</text>
</comment>
<dbReference type="GO" id="GO:0012505">
    <property type="term" value="C:endomembrane system"/>
    <property type="evidence" value="ECO:0007669"/>
    <property type="project" value="UniProtKB-SubCell"/>
</dbReference>
<evidence type="ECO:0000256" key="1">
    <source>
        <dbReference type="ARBA" id="ARBA00004127"/>
    </source>
</evidence>
<organism evidence="8 9">
    <name type="scientific">Sporotomaculum syntrophicum</name>
    <dbReference type="NCBI Taxonomy" id="182264"/>
    <lineage>
        <taxon>Bacteria</taxon>
        <taxon>Bacillati</taxon>
        <taxon>Bacillota</taxon>
        <taxon>Clostridia</taxon>
        <taxon>Eubacteriales</taxon>
        <taxon>Desulfallaceae</taxon>
        <taxon>Sporotomaculum</taxon>
    </lineage>
</organism>
<feature type="transmembrane region" description="Helical" evidence="5">
    <location>
        <begin position="372"/>
        <end position="395"/>
    </location>
</feature>
<comment type="function">
    <text evidence="5">NDH-1 shuttles electrons from NADH, via FMN and iron-sulfur (Fe-S) centers, to quinones in the respiratory chain. The immediate electron acceptor for the enzyme in this species is believed to be a menaquinone. Couples the redox reaction to proton translocation (for every two electrons transferred, four hydrogen ions are translocated across the cytoplasmic membrane), and thus conserves the redox energy in a proton gradient.</text>
</comment>
<keyword evidence="5" id="KW-0874">Quinone</keyword>
<evidence type="ECO:0000256" key="2">
    <source>
        <dbReference type="ARBA" id="ARBA00022692"/>
    </source>
</evidence>
<dbReference type="OrthoDB" id="9807568at2"/>
<dbReference type="Pfam" id="PF00361">
    <property type="entry name" value="Proton_antipo_M"/>
    <property type="match status" value="1"/>
</dbReference>
<dbReference type="HAMAP" id="MF_00445">
    <property type="entry name" value="NDH1_NuoN_1"/>
    <property type="match status" value="1"/>
</dbReference>
<feature type="transmembrane region" description="Helical" evidence="5">
    <location>
        <begin position="208"/>
        <end position="232"/>
    </location>
</feature>
<feature type="transmembrane region" description="Helical" evidence="5">
    <location>
        <begin position="115"/>
        <end position="139"/>
    </location>
</feature>
<feature type="transmembrane region" description="Helical" evidence="5">
    <location>
        <begin position="244"/>
        <end position="265"/>
    </location>
</feature>
<proteinExistence type="inferred from homology"/>
<evidence type="ECO:0000256" key="4">
    <source>
        <dbReference type="ARBA" id="ARBA00023136"/>
    </source>
</evidence>